<accession>A0ABT7YBH2</accession>
<dbReference type="InterPro" id="IPR041698">
    <property type="entry name" value="Methyltransf_25"/>
</dbReference>
<dbReference type="EMBL" id="JAUEPH010000003">
    <property type="protein sequence ID" value="MDN3203801.1"/>
    <property type="molecule type" value="Genomic_DNA"/>
</dbReference>
<comment type="caution">
    <text evidence="2">The sequence shown here is derived from an EMBL/GenBank/DDBJ whole genome shotgun (WGS) entry which is preliminary data.</text>
</comment>
<keyword evidence="2" id="KW-0808">Transferase</keyword>
<gene>
    <name evidence="2" type="ORF">QVH07_06555</name>
</gene>
<dbReference type="Gene3D" id="3.40.50.150">
    <property type="entry name" value="Vaccinia Virus protein VP39"/>
    <property type="match status" value="1"/>
</dbReference>
<sequence length="233" mass="26983">MGKFSQRSYEKELMDDLLSSGEVLKETLRELKTVNRWLGGNHVTTSGLKFFVQRQPQKDYLVADIGCGGGDMIQVMNSWADTQNAEFGFLGIDANPNIVELARERNPGPNIQYLTQNVFDESFAEEKVDITTCTLFTHHFTDEELIRLFSSLKKKSRLGFLVNDLHRHPFAYYSIKGIVDVFSKSAMVKNDAPLSVLRSFIRTDWERIFREAGITEFEITWHWAFRWRVIVLF</sequence>
<evidence type="ECO:0000313" key="3">
    <source>
        <dbReference type="Proteomes" id="UP001171916"/>
    </source>
</evidence>
<reference evidence="2" key="1">
    <citation type="submission" date="2023-06" db="EMBL/GenBank/DDBJ databases">
        <title>Robiginitalea aurantiacus sp. nov. and Algoriphagus sediminis sp. nov., isolated from coastal sediment.</title>
        <authorList>
            <person name="Zhou Z.Y."/>
            <person name="An J."/>
            <person name="Jia Y.W."/>
            <person name="Du Z.J."/>
        </authorList>
    </citation>
    <scope>NUCLEOTIDE SEQUENCE</scope>
    <source>
        <strain evidence="2">C2-7</strain>
    </source>
</reference>
<dbReference type="Proteomes" id="UP001171916">
    <property type="component" value="Unassembled WGS sequence"/>
</dbReference>
<dbReference type="Pfam" id="PF13649">
    <property type="entry name" value="Methyltransf_25"/>
    <property type="match status" value="1"/>
</dbReference>
<keyword evidence="2" id="KW-0489">Methyltransferase</keyword>
<dbReference type="InterPro" id="IPR029063">
    <property type="entry name" value="SAM-dependent_MTases_sf"/>
</dbReference>
<proteinExistence type="predicted"/>
<dbReference type="SUPFAM" id="SSF53335">
    <property type="entry name" value="S-adenosyl-L-methionine-dependent methyltransferases"/>
    <property type="match status" value="1"/>
</dbReference>
<dbReference type="CDD" id="cd02440">
    <property type="entry name" value="AdoMet_MTases"/>
    <property type="match status" value="1"/>
</dbReference>
<keyword evidence="3" id="KW-1185">Reference proteome</keyword>
<name>A0ABT7YBH2_9BACT</name>
<protein>
    <submittedName>
        <fullName evidence="2">Methyltransferase domain-containing protein</fullName>
    </submittedName>
</protein>
<feature type="domain" description="Methyltransferase" evidence="1">
    <location>
        <begin position="62"/>
        <end position="153"/>
    </location>
</feature>
<dbReference type="RefSeq" id="WP_289999364.1">
    <property type="nucleotide sequence ID" value="NZ_JAUEPH010000003.1"/>
</dbReference>
<dbReference type="GO" id="GO:0008168">
    <property type="term" value="F:methyltransferase activity"/>
    <property type="evidence" value="ECO:0007669"/>
    <property type="project" value="UniProtKB-KW"/>
</dbReference>
<evidence type="ECO:0000313" key="2">
    <source>
        <dbReference type="EMBL" id="MDN3203801.1"/>
    </source>
</evidence>
<organism evidence="2 3">
    <name type="scientific">Algoriphagus sediminis</name>
    <dbReference type="NCBI Taxonomy" id="3057113"/>
    <lineage>
        <taxon>Bacteria</taxon>
        <taxon>Pseudomonadati</taxon>
        <taxon>Bacteroidota</taxon>
        <taxon>Cytophagia</taxon>
        <taxon>Cytophagales</taxon>
        <taxon>Cyclobacteriaceae</taxon>
        <taxon>Algoriphagus</taxon>
    </lineage>
</organism>
<dbReference type="GO" id="GO:0032259">
    <property type="term" value="P:methylation"/>
    <property type="evidence" value="ECO:0007669"/>
    <property type="project" value="UniProtKB-KW"/>
</dbReference>
<evidence type="ECO:0000259" key="1">
    <source>
        <dbReference type="Pfam" id="PF13649"/>
    </source>
</evidence>